<dbReference type="InterPro" id="IPR050229">
    <property type="entry name" value="GlpE_sulfurtransferase"/>
</dbReference>
<dbReference type="PROSITE" id="PS50206">
    <property type="entry name" value="RHODANESE_3"/>
    <property type="match status" value="1"/>
</dbReference>
<gene>
    <name evidence="2" type="ORF">R5A26_18580</name>
</gene>
<dbReference type="PANTHER" id="PTHR43031">
    <property type="entry name" value="FAD-DEPENDENT OXIDOREDUCTASE"/>
    <property type="match status" value="1"/>
</dbReference>
<feature type="domain" description="Rhodanese" evidence="1">
    <location>
        <begin position="34"/>
        <end position="123"/>
    </location>
</feature>
<accession>A0ABU4FD49</accession>
<dbReference type="PANTHER" id="PTHR43031:SF1">
    <property type="entry name" value="PYRIDINE NUCLEOTIDE-DISULPHIDE OXIDOREDUCTASE"/>
    <property type="match status" value="1"/>
</dbReference>
<dbReference type="RefSeq" id="WP_317772103.1">
    <property type="nucleotide sequence ID" value="NZ_JAWMAJ010000055.1"/>
</dbReference>
<dbReference type="CDD" id="cd00158">
    <property type="entry name" value="RHOD"/>
    <property type="match status" value="1"/>
</dbReference>
<dbReference type="EMBL" id="JAWMAJ010000055">
    <property type="protein sequence ID" value="MDV7217958.1"/>
    <property type="molecule type" value="Genomic_DNA"/>
</dbReference>
<name>A0ABU4FD49_9ACTN</name>
<dbReference type="Proteomes" id="UP001187346">
    <property type="component" value="Unassembled WGS sequence"/>
</dbReference>
<comment type="caution">
    <text evidence="2">The sequence shown here is derived from an EMBL/GenBank/DDBJ whole genome shotgun (WGS) entry which is preliminary data.</text>
</comment>
<evidence type="ECO:0000313" key="3">
    <source>
        <dbReference type="Proteomes" id="UP001187346"/>
    </source>
</evidence>
<dbReference type="SMART" id="SM00450">
    <property type="entry name" value="RHOD"/>
    <property type="match status" value="1"/>
</dbReference>
<keyword evidence="3" id="KW-1185">Reference proteome</keyword>
<organism evidence="2 3">
    <name type="scientific">Streptomyces prunicolor</name>
    <dbReference type="NCBI Taxonomy" id="67348"/>
    <lineage>
        <taxon>Bacteria</taxon>
        <taxon>Bacillati</taxon>
        <taxon>Actinomycetota</taxon>
        <taxon>Actinomycetes</taxon>
        <taxon>Kitasatosporales</taxon>
        <taxon>Streptomycetaceae</taxon>
        <taxon>Streptomyces</taxon>
    </lineage>
</organism>
<evidence type="ECO:0000259" key="1">
    <source>
        <dbReference type="PROSITE" id="PS50206"/>
    </source>
</evidence>
<dbReference type="Pfam" id="PF00581">
    <property type="entry name" value="Rhodanese"/>
    <property type="match status" value="1"/>
</dbReference>
<proteinExistence type="predicted"/>
<protein>
    <submittedName>
        <fullName evidence="2">Rhodanese-like domain-containing protein</fullName>
    </submittedName>
</protein>
<sequence length="132" mass="13546">MSDVRRAPGDPGRVTVQEAAVRTGHGTNGNAADSRTDAVLLDVREPHEWQAGHVPWAVHLPLSALTAGAGLPAEARARSLVVICRSGNRSREAAELLAARGADVVDVTGGMRDWAGAGLPVVDARGGNGTVA</sequence>
<dbReference type="SUPFAM" id="SSF52821">
    <property type="entry name" value="Rhodanese/Cell cycle control phosphatase"/>
    <property type="match status" value="1"/>
</dbReference>
<dbReference type="Gene3D" id="3.40.250.10">
    <property type="entry name" value="Rhodanese-like domain"/>
    <property type="match status" value="1"/>
</dbReference>
<reference evidence="2 3" key="1">
    <citation type="submission" date="2023-10" db="EMBL/GenBank/DDBJ databases">
        <title>Characterization of rhizosphere-enriched actinobacteria from wheat plants lab-grown on chernevaya soil.</title>
        <authorList>
            <person name="Tikhonova E.N."/>
            <person name="Konopkin A."/>
            <person name="Kravchenko I.K."/>
        </authorList>
    </citation>
    <scope>NUCLEOTIDE SEQUENCE [LARGE SCALE GENOMIC DNA]</scope>
    <source>
        <strain evidence="2 3">RR29</strain>
    </source>
</reference>
<evidence type="ECO:0000313" key="2">
    <source>
        <dbReference type="EMBL" id="MDV7217958.1"/>
    </source>
</evidence>
<dbReference type="InterPro" id="IPR001763">
    <property type="entry name" value="Rhodanese-like_dom"/>
</dbReference>
<dbReference type="InterPro" id="IPR036873">
    <property type="entry name" value="Rhodanese-like_dom_sf"/>
</dbReference>